<evidence type="ECO:0000313" key="2">
    <source>
        <dbReference type="EMBL" id="KAF9993314.1"/>
    </source>
</evidence>
<dbReference type="Proteomes" id="UP000703661">
    <property type="component" value="Unassembled WGS sequence"/>
</dbReference>
<evidence type="ECO:0000313" key="3">
    <source>
        <dbReference type="Proteomes" id="UP000703661"/>
    </source>
</evidence>
<dbReference type="AlphaFoldDB" id="A0A9P6MDR4"/>
<evidence type="ECO:0000256" key="1">
    <source>
        <dbReference type="SAM" id="MobiDB-lite"/>
    </source>
</evidence>
<dbReference type="EMBL" id="JAAAID010004369">
    <property type="protein sequence ID" value="KAF9993314.1"/>
    <property type="molecule type" value="Genomic_DNA"/>
</dbReference>
<protein>
    <submittedName>
        <fullName evidence="2">Uncharacterized protein</fullName>
    </submittedName>
</protein>
<feature type="compositionally biased region" description="Low complexity" evidence="1">
    <location>
        <begin position="17"/>
        <end position="26"/>
    </location>
</feature>
<proteinExistence type="predicted"/>
<feature type="non-terminal residue" evidence="2">
    <location>
        <position position="1"/>
    </location>
</feature>
<accession>A0A9P6MDR4</accession>
<name>A0A9P6MDR4_9FUNG</name>
<feature type="region of interest" description="Disordered" evidence="1">
    <location>
        <begin position="1"/>
        <end position="164"/>
    </location>
</feature>
<feature type="region of interest" description="Disordered" evidence="1">
    <location>
        <begin position="207"/>
        <end position="237"/>
    </location>
</feature>
<gene>
    <name evidence="2" type="ORF">BGZ80_008182</name>
</gene>
<keyword evidence="3" id="KW-1185">Reference proteome</keyword>
<sequence>RPSPDGIFRPTPPPKSSPGSTPSSSFKKSDVPAPGTVRANSAKFNSMAAEAGNDNSVAASPRSISPKVVSSTASPTSATSAVSTNPWAIRKAVDQPQINSPSKLSSPAASTTSLSDTSAEPSRRNSTPVTLPAPEAYANKELPPIKPELDSGRPITPPKTQENVHQFIEVNEINGQYDMDHASKCIVTEVDTARAIPLADDTSKEILMEQEKPVTDITSTTSATSSGNSTPPKKPAR</sequence>
<feature type="compositionally biased region" description="Low complexity" evidence="1">
    <location>
        <begin position="100"/>
        <end position="119"/>
    </location>
</feature>
<feature type="compositionally biased region" description="Low complexity" evidence="1">
    <location>
        <begin position="218"/>
        <end position="230"/>
    </location>
</feature>
<feature type="compositionally biased region" description="Low complexity" evidence="1">
    <location>
        <begin position="65"/>
        <end position="86"/>
    </location>
</feature>
<feature type="non-terminal residue" evidence="2">
    <location>
        <position position="237"/>
    </location>
</feature>
<comment type="caution">
    <text evidence="2">The sequence shown here is derived from an EMBL/GenBank/DDBJ whole genome shotgun (WGS) entry which is preliminary data.</text>
</comment>
<organism evidence="2 3">
    <name type="scientific">Entomortierella chlamydospora</name>
    <dbReference type="NCBI Taxonomy" id="101097"/>
    <lineage>
        <taxon>Eukaryota</taxon>
        <taxon>Fungi</taxon>
        <taxon>Fungi incertae sedis</taxon>
        <taxon>Mucoromycota</taxon>
        <taxon>Mortierellomycotina</taxon>
        <taxon>Mortierellomycetes</taxon>
        <taxon>Mortierellales</taxon>
        <taxon>Mortierellaceae</taxon>
        <taxon>Entomortierella</taxon>
    </lineage>
</organism>
<reference evidence="2" key="1">
    <citation type="journal article" date="2020" name="Fungal Divers.">
        <title>Resolving the Mortierellaceae phylogeny through synthesis of multi-gene phylogenetics and phylogenomics.</title>
        <authorList>
            <person name="Vandepol N."/>
            <person name="Liber J."/>
            <person name="Desiro A."/>
            <person name="Na H."/>
            <person name="Kennedy M."/>
            <person name="Barry K."/>
            <person name="Grigoriev I.V."/>
            <person name="Miller A.N."/>
            <person name="O'Donnell K."/>
            <person name="Stajich J.E."/>
            <person name="Bonito G."/>
        </authorList>
    </citation>
    <scope>NUCLEOTIDE SEQUENCE</scope>
    <source>
        <strain evidence="2">NRRL 2769</strain>
    </source>
</reference>